<dbReference type="HOGENOM" id="CLU_2149913_0_0_1"/>
<dbReference type="AlphaFoldDB" id="A0A0E0FL68"/>
<reference evidence="1" key="2">
    <citation type="submission" date="2018-04" db="EMBL/GenBank/DDBJ databases">
        <title>OnivRS2 (Oryza nivara Reference Sequence Version 2).</title>
        <authorList>
            <person name="Zhang J."/>
            <person name="Kudrna D."/>
            <person name="Lee S."/>
            <person name="Talag J."/>
            <person name="Rajasekar S."/>
            <person name="Welchert J."/>
            <person name="Hsing Y.-I."/>
            <person name="Wing R.A."/>
        </authorList>
    </citation>
    <scope>NUCLEOTIDE SEQUENCE [LARGE SCALE GENOMIC DNA]</scope>
</reference>
<dbReference type="Gramene" id="ONIVA01G16690.1">
    <property type="protein sequence ID" value="ONIVA01G16690.1"/>
    <property type="gene ID" value="ONIVA01G16690"/>
</dbReference>
<dbReference type="STRING" id="4536.A0A0E0FL68"/>
<organism evidence="1">
    <name type="scientific">Oryza nivara</name>
    <name type="common">Indian wild rice</name>
    <name type="synonym">Oryza sativa f. spontanea</name>
    <dbReference type="NCBI Taxonomy" id="4536"/>
    <lineage>
        <taxon>Eukaryota</taxon>
        <taxon>Viridiplantae</taxon>
        <taxon>Streptophyta</taxon>
        <taxon>Embryophyta</taxon>
        <taxon>Tracheophyta</taxon>
        <taxon>Spermatophyta</taxon>
        <taxon>Magnoliopsida</taxon>
        <taxon>Liliopsida</taxon>
        <taxon>Poales</taxon>
        <taxon>Poaceae</taxon>
        <taxon>BOP clade</taxon>
        <taxon>Oryzoideae</taxon>
        <taxon>Oryzeae</taxon>
        <taxon>Oryzinae</taxon>
        <taxon>Oryza</taxon>
    </lineage>
</organism>
<reference evidence="1" key="1">
    <citation type="submission" date="2015-04" db="UniProtKB">
        <authorList>
            <consortium name="EnsemblPlants"/>
        </authorList>
    </citation>
    <scope>IDENTIFICATION</scope>
    <source>
        <strain evidence="1">SL10</strain>
    </source>
</reference>
<evidence type="ECO:0000313" key="2">
    <source>
        <dbReference type="Proteomes" id="UP000006591"/>
    </source>
</evidence>
<evidence type="ECO:0000313" key="1">
    <source>
        <dbReference type="EnsemblPlants" id="ONIVA01G16690.1"/>
    </source>
</evidence>
<protein>
    <submittedName>
        <fullName evidence="1">Uncharacterized protein</fullName>
    </submittedName>
</protein>
<dbReference type="EnsemblPlants" id="ONIVA01G16690.1">
    <property type="protein sequence ID" value="ONIVA01G16690.1"/>
    <property type="gene ID" value="ONIVA01G16690"/>
</dbReference>
<proteinExistence type="predicted"/>
<dbReference type="Proteomes" id="UP000006591">
    <property type="component" value="Chromosome 1"/>
</dbReference>
<sequence>MFFVSENHHLIDPEQSIICRKVKGEKDEVYRGASTQILGVAVGDCYIMSTSGNDAGMLLEGVRNNNGLVSLNNELKTRLQAMDQQAQWGDGNSPSLSFNIHLFILQSSIMHV</sequence>
<accession>A0A0E0FL68</accession>
<keyword evidence="2" id="KW-1185">Reference proteome</keyword>
<name>A0A0E0FL68_ORYNI</name>